<proteinExistence type="inferred from homology"/>
<dbReference type="NCBIfam" id="TIGR00197">
    <property type="entry name" value="yjeF_nterm"/>
    <property type="match status" value="1"/>
</dbReference>
<evidence type="ECO:0000256" key="1">
    <source>
        <dbReference type="ARBA" id="ARBA00000013"/>
    </source>
</evidence>
<comment type="catalytic activity">
    <reaction evidence="16 17 19">
        <text>(6S)-NADPHX + ADP = AMP + phosphate + NADPH + H(+)</text>
        <dbReference type="Rhea" id="RHEA:32235"/>
        <dbReference type="ChEBI" id="CHEBI:15378"/>
        <dbReference type="ChEBI" id="CHEBI:43474"/>
        <dbReference type="ChEBI" id="CHEBI:57783"/>
        <dbReference type="ChEBI" id="CHEBI:64076"/>
        <dbReference type="ChEBI" id="CHEBI:456215"/>
        <dbReference type="ChEBI" id="CHEBI:456216"/>
        <dbReference type="EC" id="4.2.1.136"/>
    </reaction>
</comment>
<dbReference type="EMBL" id="JBEPMB010000001">
    <property type="protein sequence ID" value="MET3612708.1"/>
    <property type="molecule type" value="Genomic_DNA"/>
</dbReference>
<dbReference type="Gene3D" id="3.40.50.10260">
    <property type="entry name" value="YjeF N-terminal domain"/>
    <property type="match status" value="1"/>
</dbReference>
<feature type="binding site" evidence="18">
    <location>
        <position position="155"/>
    </location>
    <ligand>
        <name>(6S)-NADPHX</name>
        <dbReference type="ChEBI" id="CHEBI:64076"/>
    </ligand>
</feature>
<evidence type="ECO:0000256" key="6">
    <source>
        <dbReference type="ARBA" id="ARBA00022741"/>
    </source>
</evidence>
<dbReference type="EC" id="5.1.99.6" evidence="19"/>
<dbReference type="SUPFAM" id="SSF53613">
    <property type="entry name" value="Ribokinase-like"/>
    <property type="match status" value="1"/>
</dbReference>
<evidence type="ECO:0000256" key="9">
    <source>
        <dbReference type="ARBA" id="ARBA00022958"/>
    </source>
</evidence>
<feature type="binding site" evidence="18">
    <location>
        <position position="63"/>
    </location>
    <ligand>
        <name>K(+)</name>
        <dbReference type="ChEBI" id="CHEBI:29103"/>
    </ligand>
</feature>
<dbReference type="HAMAP" id="MF_01965">
    <property type="entry name" value="NADHX_dehydratase"/>
    <property type="match status" value="1"/>
</dbReference>
<feature type="binding site" evidence="18">
    <location>
        <position position="158"/>
    </location>
    <ligand>
        <name>K(+)</name>
        <dbReference type="ChEBI" id="CHEBI:29103"/>
    </ligand>
</feature>
<comment type="similarity">
    <text evidence="17">Belongs to the NnrD/CARKD family.</text>
</comment>
<keyword evidence="8 17" id="KW-0521">NADP</keyword>
<dbReference type="PIRSF" id="PIRSF017184">
    <property type="entry name" value="Nnr"/>
    <property type="match status" value="1"/>
</dbReference>
<dbReference type="PANTHER" id="PTHR12592">
    <property type="entry name" value="ATP-DEPENDENT (S)-NAD(P)H-HYDRATE DEHYDRATASE FAMILY MEMBER"/>
    <property type="match status" value="1"/>
</dbReference>
<feature type="binding site" evidence="17">
    <location>
        <position position="257"/>
    </location>
    <ligand>
        <name>(6S)-NADPHX</name>
        <dbReference type="ChEBI" id="CHEBI:64076"/>
    </ligand>
</feature>
<evidence type="ECO:0000256" key="17">
    <source>
        <dbReference type="HAMAP-Rule" id="MF_01965"/>
    </source>
</evidence>
<comment type="cofactor">
    <cofactor evidence="17">
        <name>Mg(2+)</name>
        <dbReference type="ChEBI" id="CHEBI:18420"/>
    </cofactor>
</comment>
<feature type="domain" description="YjeF N-terminal" evidence="21">
    <location>
        <begin position="15"/>
        <end position="212"/>
    </location>
</feature>
<comment type="similarity">
    <text evidence="3 19">In the N-terminal section; belongs to the NnrE/AIBP family.</text>
</comment>
<feature type="binding site" evidence="18">
    <location>
        <begin position="62"/>
        <end position="66"/>
    </location>
    <ligand>
        <name>(6S)-NADPHX</name>
        <dbReference type="ChEBI" id="CHEBI:64076"/>
    </ligand>
</feature>
<comment type="caution">
    <text evidence="22">The sequence shown here is derived from an EMBL/GenBank/DDBJ whole genome shotgun (WGS) entry which is preliminary data.</text>
</comment>
<keyword evidence="12 17" id="KW-0456">Lyase</keyword>
<comment type="cofactor">
    <cofactor evidence="18 19">
        <name>K(+)</name>
        <dbReference type="ChEBI" id="CHEBI:29103"/>
    </cofactor>
    <text evidence="18 19">Binds 1 potassium ion per subunit.</text>
</comment>
<feature type="domain" description="YjeF C-terminal" evidence="20">
    <location>
        <begin position="222"/>
        <end position="491"/>
    </location>
</feature>
<dbReference type="InterPro" id="IPR000631">
    <property type="entry name" value="CARKD"/>
</dbReference>
<evidence type="ECO:0000256" key="15">
    <source>
        <dbReference type="ARBA" id="ARBA00048238"/>
    </source>
</evidence>
<keyword evidence="10 17" id="KW-0520">NAD</keyword>
<keyword evidence="11 18" id="KW-0413">Isomerase</keyword>
<comment type="subunit">
    <text evidence="17">Homotetramer.</text>
</comment>
<comment type="catalytic activity">
    <reaction evidence="2 18 19">
        <text>(6R)-NADPHX = (6S)-NADPHX</text>
        <dbReference type="Rhea" id="RHEA:32227"/>
        <dbReference type="ChEBI" id="CHEBI:64076"/>
        <dbReference type="ChEBI" id="CHEBI:64077"/>
        <dbReference type="EC" id="5.1.99.6"/>
    </reaction>
</comment>
<evidence type="ECO:0000256" key="8">
    <source>
        <dbReference type="ARBA" id="ARBA00022857"/>
    </source>
</evidence>
<comment type="catalytic activity">
    <reaction evidence="15 17 19">
        <text>(6S)-NADHX + ADP = AMP + phosphate + NADH + H(+)</text>
        <dbReference type="Rhea" id="RHEA:32223"/>
        <dbReference type="ChEBI" id="CHEBI:15378"/>
        <dbReference type="ChEBI" id="CHEBI:43474"/>
        <dbReference type="ChEBI" id="CHEBI:57945"/>
        <dbReference type="ChEBI" id="CHEBI:64074"/>
        <dbReference type="ChEBI" id="CHEBI:456215"/>
        <dbReference type="ChEBI" id="CHEBI:456216"/>
        <dbReference type="EC" id="4.2.1.136"/>
    </reaction>
</comment>
<evidence type="ECO:0000256" key="14">
    <source>
        <dbReference type="ARBA" id="ARBA00025153"/>
    </source>
</evidence>
<evidence type="ECO:0000256" key="18">
    <source>
        <dbReference type="HAMAP-Rule" id="MF_01966"/>
    </source>
</evidence>
<keyword evidence="13" id="KW-0511">Multifunctional enzyme</keyword>
<feature type="binding site" evidence="17">
    <location>
        <position position="371"/>
    </location>
    <ligand>
        <name>(6S)-NADPHX</name>
        <dbReference type="ChEBI" id="CHEBI:64076"/>
    </ligand>
</feature>
<dbReference type="PROSITE" id="PS51383">
    <property type="entry name" value="YJEF_C_3"/>
    <property type="match status" value="1"/>
</dbReference>
<comment type="similarity">
    <text evidence="18">Belongs to the NnrE/AIBP family.</text>
</comment>
<evidence type="ECO:0000313" key="22">
    <source>
        <dbReference type="EMBL" id="MET3612708.1"/>
    </source>
</evidence>
<comment type="function">
    <text evidence="18">Catalyzes the epimerization of the S- and R-forms of NAD(P)HX, a damaged form of NAD(P)H that is a result of enzymatic or heat-dependent hydration. This is a prerequisite for the S-specific NAD(P)H-hydrate dehydratase to allow the repair of both epimers of NAD(P)HX.</text>
</comment>
<evidence type="ECO:0000256" key="12">
    <source>
        <dbReference type="ARBA" id="ARBA00023239"/>
    </source>
</evidence>
<dbReference type="HAMAP" id="MF_01966">
    <property type="entry name" value="NADHX_epimerase"/>
    <property type="match status" value="1"/>
</dbReference>
<dbReference type="InterPro" id="IPR030677">
    <property type="entry name" value="Nnr"/>
</dbReference>
<comment type="similarity">
    <text evidence="4 19">In the C-terminal section; belongs to the NnrD/CARKD family.</text>
</comment>
<feature type="binding site" evidence="17">
    <location>
        <begin position="407"/>
        <end position="411"/>
    </location>
    <ligand>
        <name>AMP</name>
        <dbReference type="ChEBI" id="CHEBI:456215"/>
    </ligand>
</feature>
<comment type="function">
    <text evidence="17">Catalyzes the dehydration of the S-form of NAD(P)HX at the expense of ADP, which is converted to AMP. Together with NAD(P)HX epimerase, which catalyzes the epimerization of the S- and R-forms, the enzyme allows the repair of both epimers of NAD(P)HX, a damaged form of NAD(P)H that is a result of enzymatic or heat-dependent hydration.</text>
</comment>
<dbReference type="Pfam" id="PF01256">
    <property type="entry name" value="Carb_kinase"/>
    <property type="match status" value="1"/>
</dbReference>
<comment type="catalytic activity">
    <reaction evidence="1 18 19">
        <text>(6R)-NADHX = (6S)-NADHX</text>
        <dbReference type="Rhea" id="RHEA:32215"/>
        <dbReference type="ChEBI" id="CHEBI:64074"/>
        <dbReference type="ChEBI" id="CHEBI:64075"/>
        <dbReference type="EC" id="5.1.99.6"/>
    </reaction>
</comment>
<dbReference type="RefSeq" id="WP_354555259.1">
    <property type="nucleotide sequence ID" value="NZ_JBEPMB010000001.1"/>
</dbReference>
<evidence type="ECO:0000256" key="7">
    <source>
        <dbReference type="ARBA" id="ARBA00022840"/>
    </source>
</evidence>
<keyword evidence="7 17" id="KW-0067">ATP-binding</keyword>
<keyword evidence="6 17" id="KW-0547">Nucleotide-binding</keyword>
<dbReference type="InterPro" id="IPR036652">
    <property type="entry name" value="YjeF_N_dom_sf"/>
</dbReference>
<feature type="binding site" evidence="18">
    <location>
        <begin position="126"/>
        <end position="132"/>
    </location>
    <ligand>
        <name>(6S)-NADPHX</name>
        <dbReference type="ChEBI" id="CHEBI:64076"/>
    </ligand>
</feature>
<evidence type="ECO:0000313" key="23">
    <source>
        <dbReference type="Proteomes" id="UP001549047"/>
    </source>
</evidence>
<evidence type="ECO:0000256" key="10">
    <source>
        <dbReference type="ARBA" id="ARBA00023027"/>
    </source>
</evidence>
<dbReference type="InterPro" id="IPR029056">
    <property type="entry name" value="Ribokinase-like"/>
</dbReference>
<evidence type="ECO:0000259" key="20">
    <source>
        <dbReference type="PROSITE" id="PS51383"/>
    </source>
</evidence>
<evidence type="ECO:0000256" key="19">
    <source>
        <dbReference type="PIRNR" id="PIRNR017184"/>
    </source>
</evidence>
<evidence type="ECO:0000256" key="2">
    <source>
        <dbReference type="ARBA" id="ARBA00000909"/>
    </source>
</evidence>
<evidence type="ECO:0000259" key="21">
    <source>
        <dbReference type="PROSITE" id="PS51385"/>
    </source>
</evidence>
<dbReference type="Pfam" id="PF03853">
    <property type="entry name" value="YjeF_N"/>
    <property type="match status" value="1"/>
</dbReference>
<dbReference type="Proteomes" id="UP001549047">
    <property type="component" value="Unassembled WGS sequence"/>
</dbReference>
<dbReference type="SUPFAM" id="SSF64153">
    <property type="entry name" value="YjeF N-terminal domain-like"/>
    <property type="match status" value="1"/>
</dbReference>
<feature type="binding site" evidence="17">
    <location>
        <position position="319"/>
    </location>
    <ligand>
        <name>(6S)-NADPHX</name>
        <dbReference type="ChEBI" id="CHEBI:64076"/>
    </ligand>
</feature>
<feature type="binding site" evidence="18">
    <location>
        <position position="122"/>
    </location>
    <ligand>
        <name>K(+)</name>
        <dbReference type="ChEBI" id="CHEBI:29103"/>
    </ligand>
</feature>
<dbReference type="PANTHER" id="PTHR12592:SF0">
    <property type="entry name" value="ATP-DEPENDENT (S)-NAD(P)H-HYDRATE DEHYDRATASE"/>
    <property type="match status" value="1"/>
</dbReference>
<keyword evidence="5 18" id="KW-0479">Metal-binding</keyword>
<evidence type="ECO:0000256" key="5">
    <source>
        <dbReference type="ARBA" id="ARBA00022723"/>
    </source>
</evidence>
<accession>A0ABV2IWH8</accession>
<feature type="binding site" evidence="17">
    <location>
        <position position="437"/>
    </location>
    <ligand>
        <name>(6S)-NADPHX</name>
        <dbReference type="ChEBI" id="CHEBI:64076"/>
    </ligand>
</feature>
<protein>
    <recommendedName>
        <fullName evidence="19">Bifunctional NAD(P)H-hydrate repair enzyme</fullName>
    </recommendedName>
    <alternativeName>
        <fullName evidence="19">Nicotinamide nucleotide repair protein</fullName>
    </alternativeName>
    <domain>
        <recommendedName>
            <fullName evidence="19">ADP-dependent (S)-NAD(P)H-hydrate dehydratase</fullName>
            <ecNumber evidence="19">4.2.1.136</ecNumber>
        </recommendedName>
        <alternativeName>
            <fullName evidence="19">ADP-dependent NAD(P)HX dehydratase</fullName>
        </alternativeName>
    </domain>
    <domain>
        <recommendedName>
            <fullName evidence="19">NAD(P)H-hydrate epimerase</fullName>
            <ecNumber evidence="19">5.1.99.6</ecNumber>
        </recommendedName>
    </domain>
</protein>
<gene>
    <name evidence="18" type="primary">nnrE</name>
    <name evidence="17" type="synonym">nnrD</name>
    <name evidence="22" type="ORF">ABID16_001013</name>
</gene>
<evidence type="ECO:0000256" key="4">
    <source>
        <dbReference type="ARBA" id="ARBA00009524"/>
    </source>
</evidence>
<comment type="function">
    <text evidence="14 19">Bifunctional enzyme that catalyzes the epimerization of the S- and R-forms of NAD(P)HX and the dehydration of the S-form of NAD(P)HX at the expense of ADP, which is converted to AMP. This allows the repair of both epimers of NAD(P)HX, a damaged form of NAD(P)H that is a result of enzymatic or heat-dependent hydration.</text>
</comment>
<dbReference type="InterPro" id="IPR004443">
    <property type="entry name" value="YjeF_N_dom"/>
</dbReference>
<evidence type="ECO:0000256" key="13">
    <source>
        <dbReference type="ARBA" id="ARBA00023268"/>
    </source>
</evidence>
<evidence type="ECO:0000256" key="16">
    <source>
        <dbReference type="ARBA" id="ARBA00049209"/>
    </source>
</evidence>
<evidence type="ECO:0000256" key="11">
    <source>
        <dbReference type="ARBA" id="ARBA00023235"/>
    </source>
</evidence>
<name>A0ABV2IWH8_9HYPH</name>
<dbReference type="NCBIfam" id="TIGR00196">
    <property type="entry name" value="yjeF_cterm"/>
    <property type="match status" value="1"/>
</dbReference>
<keyword evidence="9 18" id="KW-0630">Potassium</keyword>
<keyword evidence="23" id="KW-1185">Reference proteome</keyword>
<reference evidence="22 23" key="1">
    <citation type="submission" date="2024-06" db="EMBL/GenBank/DDBJ databases">
        <title>Genomic Encyclopedia of Type Strains, Phase IV (KMG-IV): sequencing the most valuable type-strain genomes for metagenomic binning, comparative biology and taxonomic classification.</title>
        <authorList>
            <person name="Goeker M."/>
        </authorList>
    </citation>
    <scope>NUCLEOTIDE SEQUENCE [LARGE SCALE GENOMIC DNA]</scope>
    <source>
        <strain evidence="22 23">DSM 29780</strain>
    </source>
</reference>
<feature type="binding site" evidence="17">
    <location>
        <position position="436"/>
    </location>
    <ligand>
        <name>AMP</name>
        <dbReference type="ChEBI" id="CHEBI:456215"/>
    </ligand>
</feature>
<dbReference type="PROSITE" id="PS51385">
    <property type="entry name" value="YJEF_N"/>
    <property type="match status" value="1"/>
</dbReference>
<sequence length="492" mass="49982">MLHEFERILIGPREMGLVDADAAGSGIDSFRLMQNAGEAVAALALARYPDSGRFVVLCGPGNNGGDGYVAAAAFARAGASLCIYGIGSEDLKGDAARARARVEAEVAPLSAYACRPGDVIIDAIFGAGLSRDVPQDVARIIADATKLRLPIVAADIPSGLDGETGEIRGAAFSATDTVTFMARKPGHLLLPGRELCGALHVFDIGIPKRLVMARAGKLWENGPGLFSDALAGPTAESHKYARGHVAVFSGGPTSSGAARLSATAALKAGAGAVTLVSPSEALAVNAAHLNAVMLREADSRAIRAMLGDHRVSAFVVGPGYGVSAALRELALSLLTKPTVLDADALTAFASEPKSLFEAIHAEGATVVMTPHEGEFGRLFPDLASASGSKVERARKAAARSGAVIVYKGSDTVIAAPDGRAAINTNAPADLATAGSGDVLAGITAAMLAHAAPAFEAACAAVWIHGRSGQVAGGGLTAETLVDVIPQAFPEMV</sequence>
<comment type="caution">
    <text evidence="18">Lacks conserved residue(s) required for the propagation of feature annotation.</text>
</comment>
<evidence type="ECO:0000256" key="3">
    <source>
        <dbReference type="ARBA" id="ARBA00006001"/>
    </source>
</evidence>
<dbReference type="Gene3D" id="3.40.1190.20">
    <property type="match status" value="1"/>
</dbReference>
<dbReference type="CDD" id="cd01171">
    <property type="entry name" value="YXKO-related"/>
    <property type="match status" value="1"/>
</dbReference>
<organism evidence="22 23">
    <name type="scientific">Rhizobium aquaticum</name>
    <dbReference type="NCBI Taxonomy" id="1549636"/>
    <lineage>
        <taxon>Bacteria</taxon>
        <taxon>Pseudomonadati</taxon>
        <taxon>Pseudomonadota</taxon>
        <taxon>Alphaproteobacteria</taxon>
        <taxon>Hyphomicrobiales</taxon>
        <taxon>Rhizobiaceae</taxon>
        <taxon>Rhizobium/Agrobacterium group</taxon>
        <taxon>Rhizobium</taxon>
    </lineage>
</organism>
<dbReference type="EC" id="4.2.1.136" evidence="19"/>